<evidence type="ECO:0000313" key="3">
    <source>
        <dbReference type="Proteomes" id="UP000820818"/>
    </source>
</evidence>
<organism evidence="2 3">
    <name type="scientific">Daphnia sinensis</name>
    <dbReference type="NCBI Taxonomy" id="1820382"/>
    <lineage>
        <taxon>Eukaryota</taxon>
        <taxon>Metazoa</taxon>
        <taxon>Ecdysozoa</taxon>
        <taxon>Arthropoda</taxon>
        <taxon>Crustacea</taxon>
        <taxon>Branchiopoda</taxon>
        <taxon>Diplostraca</taxon>
        <taxon>Cladocera</taxon>
        <taxon>Anomopoda</taxon>
        <taxon>Daphniidae</taxon>
        <taxon>Daphnia</taxon>
        <taxon>Daphnia similis group</taxon>
    </lineage>
</organism>
<dbReference type="EMBL" id="WJBH02000004">
    <property type="protein sequence ID" value="KAI9560364.1"/>
    <property type="molecule type" value="Genomic_DNA"/>
</dbReference>
<accession>A0AAD5KVJ9</accession>
<evidence type="ECO:0000313" key="2">
    <source>
        <dbReference type="EMBL" id="KAI9560364.1"/>
    </source>
</evidence>
<evidence type="ECO:0000256" key="1">
    <source>
        <dbReference type="SAM" id="Phobius"/>
    </source>
</evidence>
<feature type="transmembrane region" description="Helical" evidence="1">
    <location>
        <begin position="38"/>
        <end position="58"/>
    </location>
</feature>
<keyword evidence="1" id="KW-0472">Membrane</keyword>
<keyword evidence="3" id="KW-1185">Reference proteome</keyword>
<protein>
    <submittedName>
        <fullName evidence="2">Uncharacterized protein</fullName>
    </submittedName>
</protein>
<reference evidence="2 3" key="1">
    <citation type="submission" date="2022-05" db="EMBL/GenBank/DDBJ databases">
        <title>A multi-omics perspective on studying reproductive biology in Daphnia sinensis.</title>
        <authorList>
            <person name="Jia J."/>
        </authorList>
    </citation>
    <scope>NUCLEOTIDE SEQUENCE [LARGE SCALE GENOMIC DNA]</scope>
    <source>
        <strain evidence="2 3">WSL</strain>
    </source>
</reference>
<keyword evidence="1" id="KW-1133">Transmembrane helix</keyword>
<proteinExistence type="predicted"/>
<keyword evidence="1" id="KW-0812">Transmembrane</keyword>
<dbReference type="Proteomes" id="UP000820818">
    <property type="component" value="Linkage Group LG4"/>
</dbReference>
<gene>
    <name evidence="2" type="ORF">GHT06_014381</name>
</gene>
<name>A0AAD5KVJ9_9CRUS</name>
<sequence>MNPFSFIKLTGSLFCAAVPPSAIHYLNLYSQTNGTYSTGRFIINNNIIVFVHLNLGLYKLQKKIRQIH</sequence>
<dbReference type="AlphaFoldDB" id="A0AAD5KVJ9"/>
<comment type="caution">
    <text evidence="2">The sequence shown here is derived from an EMBL/GenBank/DDBJ whole genome shotgun (WGS) entry which is preliminary data.</text>
</comment>